<dbReference type="InterPro" id="IPR003870">
    <property type="entry name" value="DUF222"/>
</dbReference>
<accession>A0A1W2FQS4</accession>
<keyword evidence="4" id="KW-1185">Reference proteome</keyword>
<organism evidence="3 4">
    <name type="scientific">Kibdelosporangium aridum</name>
    <dbReference type="NCBI Taxonomy" id="2030"/>
    <lineage>
        <taxon>Bacteria</taxon>
        <taxon>Bacillati</taxon>
        <taxon>Actinomycetota</taxon>
        <taxon>Actinomycetes</taxon>
        <taxon>Pseudonocardiales</taxon>
        <taxon>Pseudonocardiaceae</taxon>
        <taxon>Kibdelosporangium</taxon>
    </lineage>
</organism>
<evidence type="ECO:0000313" key="4">
    <source>
        <dbReference type="Proteomes" id="UP000192674"/>
    </source>
</evidence>
<gene>
    <name evidence="3" type="ORF">SAMN05661093_08385</name>
</gene>
<dbReference type="OrthoDB" id="5241234at2"/>
<proteinExistence type="predicted"/>
<feature type="domain" description="DUF222" evidence="2">
    <location>
        <begin position="18"/>
        <end position="300"/>
    </location>
</feature>
<dbReference type="AlphaFoldDB" id="A0A1W2FQS4"/>
<evidence type="ECO:0000256" key="1">
    <source>
        <dbReference type="SAM" id="MobiDB-lite"/>
    </source>
</evidence>
<dbReference type="Proteomes" id="UP000192674">
    <property type="component" value="Unassembled WGS sequence"/>
</dbReference>
<feature type="region of interest" description="Disordered" evidence="1">
    <location>
        <begin position="138"/>
        <end position="163"/>
    </location>
</feature>
<reference evidence="3 4" key="1">
    <citation type="submission" date="2017-04" db="EMBL/GenBank/DDBJ databases">
        <authorList>
            <person name="Afonso C.L."/>
            <person name="Miller P.J."/>
            <person name="Scott M.A."/>
            <person name="Spackman E."/>
            <person name="Goraichik I."/>
            <person name="Dimitrov K.M."/>
            <person name="Suarez D.L."/>
            <person name="Swayne D.E."/>
        </authorList>
    </citation>
    <scope>NUCLEOTIDE SEQUENCE [LARGE SCALE GENOMIC DNA]</scope>
    <source>
        <strain evidence="3 4">DSM 43828</strain>
    </source>
</reference>
<evidence type="ECO:0000313" key="3">
    <source>
        <dbReference type="EMBL" id="SMD24260.1"/>
    </source>
</evidence>
<dbReference type="RefSeq" id="WP_084432871.1">
    <property type="nucleotide sequence ID" value="NZ_FWXV01000010.1"/>
</dbReference>
<protein>
    <recommendedName>
        <fullName evidence="2">DUF222 domain-containing protein</fullName>
    </recommendedName>
</protein>
<dbReference type="Pfam" id="PF02720">
    <property type="entry name" value="DUF222"/>
    <property type="match status" value="1"/>
</dbReference>
<dbReference type="EMBL" id="FWXV01000010">
    <property type="protein sequence ID" value="SMD24260.1"/>
    <property type="molecule type" value="Genomic_DNA"/>
</dbReference>
<sequence>MHETKPETRAIASIHIAEKQQAYWAAAQIRDFAKYAECMPPGRPGIKLADGAPEEVAATLHTSIRIATQRILEAEYIVRRLPATLDALEKGTIDLARVRATCQITKGLSDEDALAVENSVLAHGPHATYQEYRRALRRQAMKADPESAERKRKQKEELRDVVTRKGEDGSAKLVATMLAGEVEATYNVLNHLAHQSKTPDDTRTLAQRRADVLLDLLVGNDMERVQAHINVTVPLTTLIGLNNKPGELSEYGPITAEQCRELAKNGVLRRIITDDFGNVLEASPRRYASDGFADRIRMRDRTCRQPGCRVPARKCTVQRTSKKKAGRRRRFRERDYFLLCKRHRLMYERTKGWMLTQPESGRMVFMTPTGQVRQIVAERYEEPAA</sequence>
<feature type="compositionally biased region" description="Basic and acidic residues" evidence="1">
    <location>
        <begin position="141"/>
        <end position="163"/>
    </location>
</feature>
<evidence type="ECO:0000259" key="2">
    <source>
        <dbReference type="Pfam" id="PF02720"/>
    </source>
</evidence>
<name>A0A1W2FQS4_KIBAR</name>